<feature type="domain" description="ABC transporter" evidence="5">
    <location>
        <begin position="2"/>
        <end position="231"/>
    </location>
</feature>
<comment type="similarity">
    <text evidence="1">Belongs to the ABC transporter superfamily.</text>
</comment>
<dbReference type="Gene3D" id="3.40.50.300">
    <property type="entry name" value="P-loop containing nucleotide triphosphate hydrolases"/>
    <property type="match status" value="1"/>
</dbReference>
<sequence>MIDVKNLSKSYGETLAVDNISFEVQKGEILGFLGPNGAGKTTTMKILTCFMPPTSGDVTIDGLPIWQDSLEIRQKIGYLPEQNPLYHDMSVLDYLRFVAELRRIPKESVKSRIKYIVEVCGLKEVITRIIGELSKGYRQRVGLAQAMIHDPQILILDEPTSGLDPNQIVEIRNLIRELGKEKTVILSTHILSEVQATCNRAIIVNEGEIVADGALADLQSTFHGLDKINLEIKAPENGCAEKLRAIDYVKQVTEKEAADELHQYVVEVEKGHDLREQIFDLSVREGWKLLELHQESTSLEDVFRQLTRG</sequence>
<dbReference type="InterPro" id="IPR003439">
    <property type="entry name" value="ABC_transporter-like_ATP-bd"/>
</dbReference>
<name>A0A532V5P1_UNCL8</name>
<evidence type="ECO:0000256" key="1">
    <source>
        <dbReference type="ARBA" id="ARBA00005417"/>
    </source>
</evidence>
<evidence type="ECO:0000313" key="7">
    <source>
        <dbReference type="Proteomes" id="UP000319619"/>
    </source>
</evidence>
<dbReference type="PROSITE" id="PS50893">
    <property type="entry name" value="ABC_TRANSPORTER_2"/>
    <property type="match status" value="1"/>
</dbReference>
<comment type="caution">
    <text evidence="6">The sequence shown here is derived from an EMBL/GenBank/DDBJ whole genome shotgun (WGS) entry which is preliminary data.</text>
</comment>
<protein>
    <submittedName>
        <fullName evidence="6">ABC transporter</fullName>
    </submittedName>
</protein>
<gene>
    <name evidence="6" type="ORF">CEE37_02140</name>
</gene>
<evidence type="ECO:0000259" key="5">
    <source>
        <dbReference type="PROSITE" id="PS50893"/>
    </source>
</evidence>
<keyword evidence="2" id="KW-0813">Transport</keyword>
<dbReference type="InterPro" id="IPR027417">
    <property type="entry name" value="P-loop_NTPase"/>
</dbReference>
<reference evidence="6 7" key="1">
    <citation type="submission" date="2017-06" db="EMBL/GenBank/DDBJ databases">
        <title>Novel microbial phyla capable of carbon fixation and sulfur reduction in deep-sea sediments.</title>
        <authorList>
            <person name="Huang J."/>
            <person name="Baker B."/>
            <person name="Wang Y."/>
        </authorList>
    </citation>
    <scope>NUCLEOTIDE SEQUENCE [LARGE SCALE GENOMIC DNA]</scope>
    <source>
        <strain evidence="6">B3_LCP</strain>
    </source>
</reference>
<keyword evidence="3" id="KW-0547">Nucleotide-binding</keyword>
<keyword evidence="4" id="KW-0067">ATP-binding</keyword>
<evidence type="ECO:0000256" key="3">
    <source>
        <dbReference type="ARBA" id="ARBA00022741"/>
    </source>
</evidence>
<dbReference type="SUPFAM" id="SSF52540">
    <property type="entry name" value="P-loop containing nucleoside triphosphate hydrolases"/>
    <property type="match status" value="1"/>
</dbReference>
<evidence type="ECO:0000256" key="2">
    <source>
        <dbReference type="ARBA" id="ARBA00022448"/>
    </source>
</evidence>
<dbReference type="EMBL" id="NJBN01000001">
    <property type="protein sequence ID" value="TKJ42508.1"/>
    <property type="molecule type" value="Genomic_DNA"/>
</dbReference>
<dbReference type="GO" id="GO:0016887">
    <property type="term" value="F:ATP hydrolysis activity"/>
    <property type="evidence" value="ECO:0007669"/>
    <property type="project" value="InterPro"/>
</dbReference>
<dbReference type="PANTHER" id="PTHR43335:SF4">
    <property type="entry name" value="ABC TRANSPORTER, ATP-BINDING PROTEIN"/>
    <property type="match status" value="1"/>
</dbReference>
<dbReference type="Pfam" id="PF00005">
    <property type="entry name" value="ABC_tran"/>
    <property type="match status" value="1"/>
</dbReference>
<proteinExistence type="inferred from homology"/>
<dbReference type="InterPro" id="IPR003593">
    <property type="entry name" value="AAA+_ATPase"/>
</dbReference>
<dbReference type="PANTHER" id="PTHR43335">
    <property type="entry name" value="ABC TRANSPORTER, ATP-BINDING PROTEIN"/>
    <property type="match status" value="1"/>
</dbReference>
<dbReference type="AlphaFoldDB" id="A0A532V5P1"/>
<evidence type="ECO:0000313" key="6">
    <source>
        <dbReference type="EMBL" id="TKJ42508.1"/>
    </source>
</evidence>
<dbReference type="Proteomes" id="UP000319619">
    <property type="component" value="Unassembled WGS sequence"/>
</dbReference>
<dbReference type="CDD" id="cd03230">
    <property type="entry name" value="ABC_DR_subfamily_A"/>
    <property type="match status" value="1"/>
</dbReference>
<organism evidence="6 7">
    <name type="scientific">candidate division LCP-89 bacterium B3_LCP</name>
    <dbReference type="NCBI Taxonomy" id="2012998"/>
    <lineage>
        <taxon>Bacteria</taxon>
        <taxon>Pseudomonadati</taxon>
        <taxon>Bacteria division LCP-89</taxon>
    </lineage>
</organism>
<dbReference type="GO" id="GO:0005524">
    <property type="term" value="F:ATP binding"/>
    <property type="evidence" value="ECO:0007669"/>
    <property type="project" value="UniProtKB-KW"/>
</dbReference>
<accession>A0A532V5P1</accession>
<evidence type="ECO:0000256" key="4">
    <source>
        <dbReference type="ARBA" id="ARBA00022840"/>
    </source>
</evidence>
<dbReference type="SMART" id="SM00382">
    <property type="entry name" value="AAA"/>
    <property type="match status" value="1"/>
</dbReference>